<dbReference type="PROSITE" id="PS50071">
    <property type="entry name" value="HOMEOBOX_2"/>
    <property type="match status" value="1"/>
</dbReference>
<dbReference type="InterPro" id="IPR001356">
    <property type="entry name" value="HD"/>
</dbReference>
<dbReference type="Pfam" id="PF00046">
    <property type="entry name" value="Homeodomain"/>
    <property type="match status" value="1"/>
</dbReference>
<dbReference type="PANTHER" id="PTHR45793:SF5">
    <property type="entry name" value="HOMEOTIC PROTEIN OCELLILESS"/>
    <property type="match status" value="1"/>
</dbReference>
<feature type="compositionally biased region" description="Acidic residues" evidence="8">
    <location>
        <begin position="435"/>
        <end position="444"/>
    </location>
</feature>
<dbReference type="InterPro" id="IPR009057">
    <property type="entry name" value="Homeodomain-like_sf"/>
</dbReference>
<dbReference type="InterPro" id="IPR017970">
    <property type="entry name" value="Homeobox_CS"/>
</dbReference>
<evidence type="ECO:0000259" key="9">
    <source>
        <dbReference type="PROSITE" id="PS50071"/>
    </source>
</evidence>
<organism evidence="10 11">
    <name type="scientific">Sugiyamaella lignohabitans</name>
    <dbReference type="NCBI Taxonomy" id="796027"/>
    <lineage>
        <taxon>Eukaryota</taxon>
        <taxon>Fungi</taxon>
        <taxon>Dikarya</taxon>
        <taxon>Ascomycota</taxon>
        <taxon>Saccharomycotina</taxon>
        <taxon>Dipodascomycetes</taxon>
        <taxon>Dipodascales</taxon>
        <taxon>Trichomonascaceae</taxon>
        <taxon>Sugiyamaella</taxon>
    </lineage>
</organism>
<feature type="compositionally biased region" description="Polar residues" evidence="8">
    <location>
        <begin position="414"/>
        <end position="423"/>
    </location>
</feature>
<dbReference type="Gene3D" id="1.10.10.60">
    <property type="entry name" value="Homeodomain-like"/>
    <property type="match status" value="1"/>
</dbReference>
<keyword evidence="5 6" id="KW-0539">Nucleus</keyword>
<keyword evidence="4 6" id="KW-0371">Homeobox</keyword>
<feature type="compositionally biased region" description="Polar residues" evidence="8">
    <location>
        <begin position="195"/>
        <end position="204"/>
    </location>
</feature>
<comment type="subcellular location">
    <subcellularLocation>
        <location evidence="1 6 7">Nucleus</location>
    </subcellularLocation>
</comment>
<dbReference type="EMBL" id="CP014501">
    <property type="protein sequence ID" value="ANB13627.1"/>
    <property type="molecule type" value="Genomic_DNA"/>
</dbReference>
<feature type="domain" description="Homeobox" evidence="9">
    <location>
        <begin position="79"/>
        <end position="139"/>
    </location>
</feature>
<dbReference type="CDD" id="cd00086">
    <property type="entry name" value="homeodomain"/>
    <property type="match status" value="1"/>
</dbReference>
<feature type="compositionally biased region" description="Low complexity" evidence="8">
    <location>
        <begin position="388"/>
        <end position="397"/>
    </location>
</feature>
<dbReference type="GO" id="GO:0000981">
    <property type="term" value="F:DNA-binding transcription factor activity, RNA polymerase II-specific"/>
    <property type="evidence" value="ECO:0007669"/>
    <property type="project" value="InterPro"/>
</dbReference>
<feature type="compositionally biased region" description="Low complexity" evidence="8">
    <location>
        <begin position="448"/>
        <end position="462"/>
    </location>
</feature>
<proteinExistence type="predicted"/>
<dbReference type="GeneID" id="30033781"/>
<dbReference type="SMART" id="SM00389">
    <property type="entry name" value="HOX"/>
    <property type="match status" value="1"/>
</dbReference>
<keyword evidence="3 6" id="KW-0238">DNA-binding</keyword>
<dbReference type="GO" id="GO:0000978">
    <property type="term" value="F:RNA polymerase II cis-regulatory region sequence-specific DNA binding"/>
    <property type="evidence" value="ECO:0007669"/>
    <property type="project" value="TreeGrafter"/>
</dbReference>
<feature type="region of interest" description="Disordered" evidence="8">
    <location>
        <begin position="136"/>
        <end position="204"/>
    </location>
</feature>
<sequence length="542" mass="60076">MNDANEWTLLKHDILPPEGLEFMESSNGTLPEVNNMMMDPFLGSVTYLETHSPPPPPLIGPPPAAVHGKKRMNRGVAKSDRPNARKRTNPEQALILETSFKKNPKPDKEGREELAMQTGLPSRNVQIWFQNRRAKARSVQEAMRKPPRQDDADSLQPFPSQYHQNGLFGNPATPSRNSPQFPTLGDPFTPPMRYTPQQQPRSSVRQNFPLCGSYGMPISPQFQANSNGLNLFYSNITGIPYPSSDYYLTPEILSTGFEMSPQADIYDSDYHDESIIATPQSSSLVSPNFSPYATQPNSGGYYTGLPSGLGPGISSLAPSPCFDKFPHHHHHPNSTPRLLQRRRPQYVMNDINIATSKLLRGLQNSGQHVKSASATEFPFHASPNLALQQQQLRQQQQWAGPIRAPPPATELHRSFSTSGMPDSYSLSRAARMFDEEAEPQDDEDSRNRTVSSTSLTSSNESNDTVESFDTEASSLEKESDSELKSLIPVRINDGDDAQDTDLAGQLVHVDAMGDAKALQEIDDFLSTNTTTTATNSIHEDQW</sequence>
<feature type="compositionally biased region" description="Basic and acidic residues" evidence="8">
    <location>
        <begin position="142"/>
        <end position="151"/>
    </location>
</feature>
<dbReference type="OrthoDB" id="2109411at2759"/>
<dbReference type="SUPFAM" id="SSF46689">
    <property type="entry name" value="Homeodomain-like"/>
    <property type="match status" value="1"/>
</dbReference>
<reference evidence="10 11" key="1">
    <citation type="submission" date="2016-02" db="EMBL/GenBank/DDBJ databases">
        <title>Complete genome sequence and transcriptome regulation of the pentose utilising yeast Sugiyamaella lignohabitans.</title>
        <authorList>
            <person name="Bellasio M."/>
            <person name="Peymann A."/>
            <person name="Valli M."/>
            <person name="Sipitzky M."/>
            <person name="Graf A."/>
            <person name="Sauer M."/>
            <person name="Marx H."/>
            <person name="Mattanovich D."/>
        </authorList>
    </citation>
    <scope>NUCLEOTIDE SEQUENCE [LARGE SCALE GENOMIC DNA]</scope>
    <source>
        <strain evidence="10 11">CBS 10342</strain>
    </source>
</reference>
<name>A0A161HKN7_9ASCO</name>
<evidence type="ECO:0000256" key="3">
    <source>
        <dbReference type="ARBA" id="ARBA00023125"/>
    </source>
</evidence>
<feature type="compositionally biased region" description="Polar residues" evidence="8">
    <location>
        <begin position="172"/>
        <end position="181"/>
    </location>
</feature>
<dbReference type="Proteomes" id="UP000189580">
    <property type="component" value="Chromosome a"/>
</dbReference>
<dbReference type="PROSITE" id="PS00027">
    <property type="entry name" value="HOMEOBOX_1"/>
    <property type="match status" value="1"/>
</dbReference>
<dbReference type="KEGG" id="slb:AWJ20_1926"/>
<evidence type="ECO:0000256" key="4">
    <source>
        <dbReference type="ARBA" id="ARBA00023155"/>
    </source>
</evidence>
<evidence type="ECO:0000313" key="11">
    <source>
        <dbReference type="Proteomes" id="UP000189580"/>
    </source>
</evidence>
<dbReference type="AlphaFoldDB" id="A0A161HKN7"/>
<gene>
    <name evidence="10" type="ORF">AWJ20_1926</name>
</gene>
<feature type="region of interest" description="Disordered" evidence="8">
    <location>
        <begin position="435"/>
        <end position="482"/>
    </location>
</feature>
<keyword evidence="2" id="KW-0217">Developmental protein</keyword>
<evidence type="ECO:0000256" key="2">
    <source>
        <dbReference type="ARBA" id="ARBA00022473"/>
    </source>
</evidence>
<evidence type="ECO:0000313" key="10">
    <source>
        <dbReference type="EMBL" id="ANB13627.1"/>
    </source>
</evidence>
<evidence type="ECO:0000256" key="5">
    <source>
        <dbReference type="ARBA" id="ARBA00023242"/>
    </source>
</evidence>
<feature type="region of interest" description="Disordered" evidence="8">
    <location>
        <begin position="388"/>
        <end position="423"/>
    </location>
</feature>
<dbReference type="RefSeq" id="XP_018736104.1">
    <property type="nucleotide sequence ID" value="XM_018878841.1"/>
</dbReference>
<protein>
    <recommendedName>
        <fullName evidence="9">Homeobox domain-containing protein</fullName>
    </recommendedName>
</protein>
<evidence type="ECO:0000256" key="1">
    <source>
        <dbReference type="ARBA" id="ARBA00004123"/>
    </source>
</evidence>
<dbReference type="PANTHER" id="PTHR45793">
    <property type="entry name" value="HOMEOBOX PROTEIN"/>
    <property type="match status" value="1"/>
</dbReference>
<dbReference type="GO" id="GO:0005634">
    <property type="term" value="C:nucleus"/>
    <property type="evidence" value="ECO:0007669"/>
    <property type="project" value="UniProtKB-SubCell"/>
</dbReference>
<keyword evidence="11" id="KW-1185">Reference proteome</keyword>
<feature type="DNA-binding region" description="Homeobox" evidence="6">
    <location>
        <begin position="81"/>
        <end position="140"/>
    </location>
</feature>
<evidence type="ECO:0000256" key="8">
    <source>
        <dbReference type="SAM" id="MobiDB-lite"/>
    </source>
</evidence>
<evidence type="ECO:0000256" key="6">
    <source>
        <dbReference type="PROSITE-ProRule" id="PRU00108"/>
    </source>
</evidence>
<evidence type="ECO:0000256" key="7">
    <source>
        <dbReference type="RuleBase" id="RU000682"/>
    </source>
</evidence>
<accession>A0A161HKN7</accession>